<proteinExistence type="predicted"/>
<gene>
    <name evidence="3" type="ORF">DVH24_038655</name>
</gene>
<evidence type="ECO:0000313" key="3">
    <source>
        <dbReference type="EMBL" id="RXI04381.1"/>
    </source>
</evidence>
<evidence type="ECO:0000313" key="4">
    <source>
        <dbReference type="Proteomes" id="UP000290289"/>
    </source>
</evidence>
<feature type="compositionally biased region" description="Basic and acidic residues" evidence="2">
    <location>
        <begin position="153"/>
        <end position="172"/>
    </location>
</feature>
<feature type="compositionally biased region" description="Acidic residues" evidence="2">
    <location>
        <begin position="397"/>
        <end position="406"/>
    </location>
</feature>
<accession>A0A498KAA1</accession>
<name>A0A498KAA1_MALDO</name>
<feature type="region of interest" description="Disordered" evidence="2">
    <location>
        <begin position="142"/>
        <end position="172"/>
    </location>
</feature>
<evidence type="ECO:0000256" key="2">
    <source>
        <dbReference type="SAM" id="MobiDB-lite"/>
    </source>
</evidence>
<reference evidence="3 4" key="1">
    <citation type="submission" date="2018-10" db="EMBL/GenBank/DDBJ databases">
        <title>A high-quality apple genome assembly.</title>
        <authorList>
            <person name="Hu J."/>
        </authorList>
    </citation>
    <scope>NUCLEOTIDE SEQUENCE [LARGE SCALE GENOMIC DNA]</scope>
    <source>
        <strain evidence="4">cv. HFTH1</strain>
        <tissue evidence="3">Young leaf</tissue>
    </source>
</reference>
<keyword evidence="4" id="KW-1185">Reference proteome</keyword>
<sequence length="442" mass="49829">MLWSFLASNTLLHVVTRGTIKLFGQELSDIEKVLRVPKEDRHLSKLRPLFRRYGFQPLVSESQGRSMEKVSKKTGTSTHKRKAPVLVPSEDILPHKKIHKFRGEPSVRPKSQDGVLKGPAFRKTGVEAVENAAAVVAGEGSRLLPPPLTMEHTVQESDPGSRHEGKGKERAGSVPWKDLRVATRPKDFGDINNCLAGRRFAFDELGEPLAKDESDCDWMLKLSSYVMAEYHDRLQEVERYKAKLKENKQLVDEARRNKGLLTQALQLKDETMESLKRRNGENLRLKKLFEATKKQLEVATLEVSKVRGELDGALVEISELEKSIPTEREAAVQEYLSSSTFHLAIKPHCAQEARFEKRKWMAVLDRYDDGSILRKYHKDIDEHHRKGETFVLAVDPSSEDESDNEGSADAQTQHGEEGLGDAEDDGRTRSDTARGSASDENE</sequence>
<keyword evidence="1" id="KW-0175">Coiled coil</keyword>
<comment type="caution">
    <text evidence="3">The sequence shown here is derived from an EMBL/GenBank/DDBJ whole genome shotgun (WGS) entry which is preliminary data.</text>
</comment>
<dbReference type="EMBL" id="RDQH01000329">
    <property type="protein sequence ID" value="RXI04381.1"/>
    <property type="molecule type" value="Genomic_DNA"/>
</dbReference>
<organism evidence="3 4">
    <name type="scientific">Malus domestica</name>
    <name type="common">Apple</name>
    <name type="synonym">Pyrus malus</name>
    <dbReference type="NCBI Taxonomy" id="3750"/>
    <lineage>
        <taxon>Eukaryota</taxon>
        <taxon>Viridiplantae</taxon>
        <taxon>Streptophyta</taxon>
        <taxon>Embryophyta</taxon>
        <taxon>Tracheophyta</taxon>
        <taxon>Spermatophyta</taxon>
        <taxon>Magnoliopsida</taxon>
        <taxon>eudicotyledons</taxon>
        <taxon>Gunneridae</taxon>
        <taxon>Pentapetalae</taxon>
        <taxon>rosids</taxon>
        <taxon>fabids</taxon>
        <taxon>Rosales</taxon>
        <taxon>Rosaceae</taxon>
        <taxon>Amygdaloideae</taxon>
        <taxon>Maleae</taxon>
        <taxon>Malus</taxon>
    </lineage>
</organism>
<feature type="coiled-coil region" evidence="1">
    <location>
        <begin position="227"/>
        <end position="257"/>
    </location>
</feature>
<feature type="region of interest" description="Disordered" evidence="2">
    <location>
        <begin position="395"/>
        <end position="442"/>
    </location>
</feature>
<protein>
    <submittedName>
        <fullName evidence="3">Uncharacterized protein</fullName>
    </submittedName>
</protein>
<evidence type="ECO:0000256" key="1">
    <source>
        <dbReference type="SAM" id="Coils"/>
    </source>
</evidence>
<dbReference type="AlphaFoldDB" id="A0A498KAA1"/>
<dbReference type="Proteomes" id="UP000290289">
    <property type="component" value="Chromosome 3"/>
</dbReference>